<dbReference type="EMBL" id="VYKL01000025">
    <property type="protein sequence ID" value="KAA9022080.1"/>
    <property type="molecule type" value="Genomic_DNA"/>
</dbReference>
<feature type="transmembrane region" description="Helical" evidence="3">
    <location>
        <begin position="144"/>
        <end position="165"/>
    </location>
</feature>
<keyword evidence="3" id="KW-1133">Transmembrane helix</keyword>
<name>A0A5J5HPL4_9BACI</name>
<dbReference type="OrthoDB" id="6623990at2"/>
<organism evidence="5 6">
    <name type="scientific">Niallia endozanthoxylica</name>
    <dbReference type="NCBI Taxonomy" id="2036016"/>
    <lineage>
        <taxon>Bacteria</taxon>
        <taxon>Bacillati</taxon>
        <taxon>Bacillota</taxon>
        <taxon>Bacilli</taxon>
        <taxon>Bacillales</taxon>
        <taxon>Bacillaceae</taxon>
        <taxon>Niallia</taxon>
    </lineage>
</organism>
<keyword evidence="5" id="KW-0808">Transferase</keyword>
<evidence type="ECO:0000313" key="6">
    <source>
        <dbReference type="Proteomes" id="UP000326671"/>
    </source>
</evidence>
<proteinExistence type="inferred from homology"/>
<feature type="domain" description="Acyltransferase 3" evidence="4">
    <location>
        <begin position="11"/>
        <end position="323"/>
    </location>
</feature>
<comment type="subcellular location">
    <subcellularLocation>
        <location evidence="1">Membrane</location>
    </subcellularLocation>
</comment>
<dbReference type="GO" id="GO:0016747">
    <property type="term" value="F:acyltransferase activity, transferring groups other than amino-acyl groups"/>
    <property type="evidence" value="ECO:0007669"/>
    <property type="project" value="InterPro"/>
</dbReference>
<protein>
    <submittedName>
        <fullName evidence="5">Acyltransferase family protein</fullName>
    </submittedName>
</protein>
<dbReference type="InterPro" id="IPR052734">
    <property type="entry name" value="Nod_factor_acetyltransferase"/>
</dbReference>
<dbReference type="Pfam" id="PF01757">
    <property type="entry name" value="Acyl_transf_3"/>
    <property type="match status" value="1"/>
</dbReference>
<feature type="transmembrane region" description="Helical" evidence="3">
    <location>
        <begin position="75"/>
        <end position="92"/>
    </location>
</feature>
<feature type="transmembrane region" description="Helical" evidence="3">
    <location>
        <begin position="177"/>
        <end position="193"/>
    </location>
</feature>
<feature type="transmembrane region" description="Helical" evidence="3">
    <location>
        <begin position="37"/>
        <end position="55"/>
    </location>
</feature>
<evidence type="ECO:0000259" key="4">
    <source>
        <dbReference type="Pfam" id="PF01757"/>
    </source>
</evidence>
<accession>A0A5J5HPL4</accession>
<feature type="transmembrane region" description="Helical" evidence="3">
    <location>
        <begin position="312"/>
        <end position="337"/>
    </location>
</feature>
<comment type="caution">
    <text evidence="5">The sequence shown here is derived from an EMBL/GenBank/DDBJ whole genome shotgun (WGS) entry which is preliminary data.</text>
</comment>
<evidence type="ECO:0000256" key="2">
    <source>
        <dbReference type="ARBA" id="ARBA00007400"/>
    </source>
</evidence>
<evidence type="ECO:0000313" key="5">
    <source>
        <dbReference type="EMBL" id="KAA9022080.1"/>
    </source>
</evidence>
<keyword evidence="3" id="KW-0472">Membrane</keyword>
<gene>
    <name evidence="5" type="ORF">F4V44_16345</name>
</gene>
<dbReference type="AlphaFoldDB" id="A0A5J5HPL4"/>
<feature type="transmembrane region" description="Helical" evidence="3">
    <location>
        <begin position="12"/>
        <end position="31"/>
    </location>
</feature>
<sequence>MEGKCMNNRIQWIDASKGIGIFLVVIGHTMLQGELRGQIYAFHMPLFFFMSGFLFSNRKYPQLKGFVQAKAKSLLIPYVSFSIISILLMKMFEIEVIDIPSLIQTFLLSERNGIYFNQPLWFLTSLFTIEIIFYLLVKYVKKTSFIMLLTMAISLFSATVLDAAAGTNTLTWSFDQSLYFIFYFSMGYALKTSKALTGSLKRSPLLIGASMLYIFFLIDDRIYKKIFQVAMGETWQVYDYFFLYLYHIVWAVIAIFFVIYLSQFLSLAVLEYLGKNSLILLALHVSLGFNLINHVGAVELQTLISNPNLLGLAYTILTIILLIPVIFILNTFFPIVLGKTGKSHPKKQGLSTIKHKKIV</sequence>
<dbReference type="Proteomes" id="UP000326671">
    <property type="component" value="Unassembled WGS sequence"/>
</dbReference>
<reference evidence="5 6" key="1">
    <citation type="submission" date="2019-09" db="EMBL/GenBank/DDBJ databases">
        <title>Whole genome sequences of isolates from the Mars Exploration Rovers.</title>
        <authorList>
            <person name="Seuylemezian A."/>
            <person name="Vaishampayan P."/>
        </authorList>
    </citation>
    <scope>NUCLEOTIDE SEQUENCE [LARGE SCALE GENOMIC DNA]</scope>
    <source>
        <strain evidence="5 6">MER_TA_151</strain>
    </source>
</reference>
<feature type="transmembrane region" description="Helical" evidence="3">
    <location>
        <begin position="120"/>
        <end position="137"/>
    </location>
</feature>
<feature type="transmembrane region" description="Helical" evidence="3">
    <location>
        <begin position="205"/>
        <end position="223"/>
    </location>
</feature>
<feature type="transmembrane region" description="Helical" evidence="3">
    <location>
        <begin position="243"/>
        <end position="261"/>
    </location>
</feature>
<keyword evidence="3" id="KW-0812">Transmembrane</keyword>
<feature type="transmembrane region" description="Helical" evidence="3">
    <location>
        <begin position="273"/>
        <end position="292"/>
    </location>
</feature>
<comment type="similarity">
    <text evidence="2">Belongs to the acyltransferase 3 family.</text>
</comment>
<keyword evidence="6" id="KW-1185">Reference proteome</keyword>
<evidence type="ECO:0000256" key="1">
    <source>
        <dbReference type="ARBA" id="ARBA00004370"/>
    </source>
</evidence>
<evidence type="ECO:0000256" key="3">
    <source>
        <dbReference type="SAM" id="Phobius"/>
    </source>
</evidence>
<dbReference type="PANTHER" id="PTHR37312">
    <property type="entry name" value="MEMBRANE-BOUND ACYLTRANSFERASE YKRP-RELATED"/>
    <property type="match status" value="1"/>
</dbReference>
<keyword evidence="5" id="KW-0012">Acyltransferase</keyword>
<dbReference type="PANTHER" id="PTHR37312:SF1">
    <property type="entry name" value="MEMBRANE-BOUND ACYLTRANSFERASE YKRP-RELATED"/>
    <property type="match status" value="1"/>
</dbReference>
<dbReference type="InterPro" id="IPR002656">
    <property type="entry name" value="Acyl_transf_3_dom"/>
</dbReference>